<dbReference type="GO" id="GO:0005634">
    <property type="term" value="C:nucleus"/>
    <property type="evidence" value="ECO:0007669"/>
    <property type="project" value="TreeGrafter"/>
</dbReference>
<dbReference type="FunFam" id="3.40.50.10810:FF:000053">
    <property type="entry name" value="SNF2 family helicase/ATPase, putative"/>
    <property type="match status" value="1"/>
</dbReference>
<evidence type="ECO:0000313" key="8">
    <source>
        <dbReference type="EMBL" id="KEZ38853.1"/>
    </source>
</evidence>
<dbReference type="Gene3D" id="3.40.50.300">
    <property type="entry name" value="P-loop containing nucleotide triphosphate hydrolases"/>
    <property type="match status" value="2"/>
</dbReference>
<dbReference type="SMART" id="SM00487">
    <property type="entry name" value="DEXDc"/>
    <property type="match status" value="1"/>
</dbReference>
<evidence type="ECO:0000256" key="2">
    <source>
        <dbReference type="ARBA" id="ARBA00022801"/>
    </source>
</evidence>
<evidence type="ECO:0000259" key="7">
    <source>
        <dbReference type="PROSITE" id="PS51194"/>
    </source>
</evidence>
<dbReference type="EMBL" id="JOWA01000176">
    <property type="protein sequence ID" value="KEZ38853.1"/>
    <property type="molecule type" value="Genomic_DNA"/>
</dbReference>
<dbReference type="InterPro" id="IPR050628">
    <property type="entry name" value="SNF2_RAD54_helicase_TF"/>
</dbReference>
<dbReference type="Gene3D" id="3.40.50.10810">
    <property type="entry name" value="Tandem AAA-ATPase domain"/>
    <property type="match status" value="1"/>
</dbReference>
<feature type="transmembrane region" description="Helical" evidence="5">
    <location>
        <begin position="1346"/>
        <end position="1366"/>
    </location>
</feature>
<feature type="compositionally biased region" description="Basic and acidic residues" evidence="4">
    <location>
        <begin position="802"/>
        <end position="813"/>
    </location>
</feature>
<feature type="compositionally biased region" description="Acidic residues" evidence="4">
    <location>
        <begin position="855"/>
        <end position="889"/>
    </location>
</feature>
<feature type="compositionally biased region" description="Low complexity" evidence="4">
    <location>
        <begin position="105"/>
        <end position="147"/>
    </location>
</feature>
<sequence length="1416" mass="157313">MVREQAPPKVPLRPITANEEAVRPSSQAGKPQSTPTKPYASAASSLPFDEDWFEDGRSPAHSQSQNDALLDRFNALSLGGSQSKSQDGLATADSSIVEILPPPSRGNLLSSSGASSSQSSMGSFRPASSQSLFGSSSSSQNGKAKSNAFRRPMSSAQQKAYNSVFIKQTRRPEHHRDNQYRVAAPTAAPLADIPAPAPKTFSSIDDFLVAQPFRQHEPETEFYTDPKKAASDLKALLEGGMEEDAEGDKDGIDGEEKKRKDGTLEGLNVKLLPHQVEGVEWMKGRELGPVKRGKVPRGGILADDMGLGKTLQSISLILSNQRPDKEDKAWKKSYAGVEKTTLVVAPLALIRQWEAEIKEKVAKTHKLKVYVHHGPQRTKSFKELALYDVVVTTYQTLVSEHGHSASAPDGPKAGCFGLHWWRVILDEAHSIKNRNAKATKACCALRTIFRWCLTGTPMQNNLDELQSLVHFLRIQPYDDLREWREHIDKPMKNGKGHLAIRRLHSLLRCFMKRRTKDILKEDGALNPGGKPLEPGEKSATGFKVTERKVVDVSVEFSPAEKRFYGRLQARADKSLERMLKGKVNYANALVLLLRLRQTCNHPKLVEGKLERDGDVLSGSGGNARKEVGQTAIDDLADLFASASIRTKSCLICGCELGLAESKAGRDHCQDCDADLVYFNNGGDDTRKRGKKDKKKKKKKKTNKDSSDQEAHDEASSPQQRNAEAAGKRSRRPAARKVIMDSDDEEEEGSWLVPEDQRGELKLGKAGGEEDENAEGGGDWIGSEDSFHKSEAEDDGSQLDSFIVHDDKVPKDDSAVLAAYRTDDDDDDAFPSVQALCSQPSQPQVVDADATASSIEDSDDSGDSEGESSSSEEDEEDSGVDEGDIESDSDDDGLAVFRLKKKSGSQVLASAKIRRLIKILHKEVHEHKFIVFSQFTSMLDLVEPFFEKEGFKYTRYDGSMKNDEREESLHRLRNDKNTRILLCSLKCGSLGLNLTAATRVVILEPFWNPFIEEQAIDRVHRLTQKIDVIVYKLTVGGTVEERIQQLQQKKRLLAEQAIEGGMKKDAFKLGIKEMLDLFKHEGSIDYVGAYEKGSDTESERSGGLLASSSQRSGDGRAPPPNYRSEAEKVIKMAPLLPRMQVFEIDDQPWFPSFLRAHIQNALSLVWTLPPLPFTTSPATHAANILQRHLPSYHTHTYIDFCAGGGGPTPAIERIINDGLRRRGEKDVRFVMTDIHPNVDSWRRWSAGRSALSFEEESVDARDGGAVVSRWKEGDGGRICRLFNLAFHHFDGGLAGDILRDTVRTSHAFAIFELQDRHLLSFLPILLLFPATFLFAPFYALKHRSLSALIFTYLFPVIPFVLVFDGWMSAVRTRTPEEVEAMLRESAGPDAAEWRVKSGREVHLWPCGYVNWIVCYKE</sequence>
<keyword evidence="9" id="KW-1185">Reference proteome</keyword>
<evidence type="ECO:0000256" key="5">
    <source>
        <dbReference type="SAM" id="Phobius"/>
    </source>
</evidence>
<dbReference type="GO" id="GO:0006281">
    <property type="term" value="P:DNA repair"/>
    <property type="evidence" value="ECO:0007669"/>
    <property type="project" value="TreeGrafter"/>
</dbReference>
<comment type="caution">
    <text evidence="8">The sequence shown here is derived from an EMBL/GenBank/DDBJ whole genome shotgun (WGS) entry which is preliminary data.</text>
</comment>
<dbReference type="PROSITE" id="PS51192">
    <property type="entry name" value="HELICASE_ATP_BIND_1"/>
    <property type="match status" value="1"/>
</dbReference>
<evidence type="ECO:0000259" key="6">
    <source>
        <dbReference type="PROSITE" id="PS51192"/>
    </source>
</evidence>
<keyword evidence="3" id="KW-0067">ATP-binding</keyword>
<evidence type="ECO:0000256" key="3">
    <source>
        <dbReference type="ARBA" id="ARBA00022840"/>
    </source>
</evidence>
<feature type="region of interest" description="Disordered" evidence="4">
    <location>
        <begin position="239"/>
        <end position="260"/>
    </location>
</feature>
<keyword evidence="1" id="KW-0547">Nucleotide-binding</keyword>
<dbReference type="GO" id="GO:0005524">
    <property type="term" value="F:ATP binding"/>
    <property type="evidence" value="ECO:0007669"/>
    <property type="project" value="UniProtKB-KW"/>
</dbReference>
<dbReference type="CDD" id="cd18793">
    <property type="entry name" value="SF2_C_SNF"/>
    <property type="match status" value="1"/>
</dbReference>
<dbReference type="Pfam" id="PF00271">
    <property type="entry name" value="Helicase_C"/>
    <property type="match status" value="1"/>
</dbReference>
<keyword evidence="5" id="KW-0812">Transmembrane</keyword>
<dbReference type="GO" id="GO:0016787">
    <property type="term" value="F:hydrolase activity"/>
    <property type="evidence" value="ECO:0007669"/>
    <property type="project" value="UniProtKB-KW"/>
</dbReference>
<dbReference type="VEuPathDB" id="FungiDB:SAPIO_CDS10903"/>
<feature type="region of interest" description="Disordered" evidence="4">
    <location>
        <begin position="1"/>
        <end position="66"/>
    </location>
</feature>
<dbReference type="Proteomes" id="UP000028545">
    <property type="component" value="Unassembled WGS sequence"/>
</dbReference>
<dbReference type="InterPro" id="IPR014001">
    <property type="entry name" value="Helicase_ATP-bd"/>
</dbReference>
<dbReference type="InterPro" id="IPR049730">
    <property type="entry name" value="SNF2/RAD54-like_C"/>
</dbReference>
<dbReference type="Pfam" id="PF00176">
    <property type="entry name" value="SNF2-rel_dom"/>
    <property type="match status" value="1"/>
</dbReference>
<dbReference type="PROSITE" id="PS51194">
    <property type="entry name" value="HELICASE_CTER"/>
    <property type="match status" value="1"/>
</dbReference>
<feature type="compositionally biased region" description="Polar residues" evidence="4">
    <location>
        <begin position="834"/>
        <end position="843"/>
    </location>
</feature>
<feature type="region of interest" description="Disordered" evidence="4">
    <location>
        <begin position="682"/>
        <end position="889"/>
    </location>
</feature>
<dbReference type="CDD" id="cd18008">
    <property type="entry name" value="DEXDc_SHPRH-like"/>
    <property type="match status" value="1"/>
</dbReference>
<dbReference type="SUPFAM" id="SSF52540">
    <property type="entry name" value="P-loop containing nucleoside triphosphate hydrolases"/>
    <property type="match status" value="2"/>
</dbReference>
<dbReference type="GO" id="GO:0008094">
    <property type="term" value="F:ATP-dependent activity, acting on DNA"/>
    <property type="evidence" value="ECO:0007669"/>
    <property type="project" value="TreeGrafter"/>
</dbReference>
<dbReference type="InterPro" id="IPR000330">
    <property type="entry name" value="SNF2_N"/>
</dbReference>
<dbReference type="GeneID" id="27720146"/>
<feature type="region of interest" description="Disordered" evidence="4">
    <location>
        <begin position="78"/>
        <end position="160"/>
    </location>
</feature>
<dbReference type="InterPro" id="IPR038718">
    <property type="entry name" value="SNF2-like_sf"/>
</dbReference>
<name>A0A084FUU1_PSEDA</name>
<dbReference type="SMART" id="SM00490">
    <property type="entry name" value="HELICc"/>
    <property type="match status" value="1"/>
</dbReference>
<feature type="compositionally biased region" description="Basic residues" evidence="4">
    <location>
        <begin position="687"/>
        <end position="701"/>
    </location>
</feature>
<dbReference type="OrthoDB" id="423559at2759"/>
<feature type="transmembrane region" description="Helical" evidence="5">
    <location>
        <begin position="1317"/>
        <end position="1339"/>
    </location>
</feature>
<feature type="compositionally biased region" description="Basic and acidic residues" evidence="4">
    <location>
        <begin position="248"/>
        <end position="260"/>
    </location>
</feature>
<dbReference type="HOGENOM" id="CLU_000315_2_8_1"/>
<dbReference type="InterPro" id="IPR027417">
    <property type="entry name" value="P-loop_NTPase"/>
</dbReference>
<dbReference type="PANTHER" id="PTHR45626:SF14">
    <property type="entry name" value="ATP-DEPENDENT DNA HELICASE (EUROFUNG)"/>
    <property type="match status" value="1"/>
</dbReference>
<dbReference type="InterPro" id="IPR001650">
    <property type="entry name" value="Helicase_C-like"/>
</dbReference>
<evidence type="ECO:0000313" key="9">
    <source>
        <dbReference type="Proteomes" id="UP000028545"/>
    </source>
</evidence>
<feature type="domain" description="Helicase ATP-binding" evidence="6">
    <location>
        <begin position="290"/>
        <end position="475"/>
    </location>
</feature>
<dbReference type="RefSeq" id="XP_016638652.1">
    <property type="nucleotide sequence ID" value="XM_016784437.1"/>
</dbReference>
<accession>A0A084FUU1</accession>
<feature type="compositionally biased region" description="Polar residues" evidence="4">
    <location>
        <begin position="79"/>
        <end position="94"/>
    </location>
</feature>
<protein>
    <recommendedName>
        <fullName evidence="10">SNF2 family domain-containing protein</fullName>
    </recommendedName>
</protein>
<evidence type="ECO:0000256" key="1">
    <source>
        <dbReference type="ARBA" id="ARBA00022741"/>
    </source>
</evidence>
<organism evidence="8 9">
    <name type="scientific">Pseudallescheria apiosperma</name>
    <name type="common">Scedosporium apiospermum</name>
    <dbReference type="NCBI Taxonomy" id="563466"/>
    <lineage>
        <taxon>Eukaryota</taxon>
        <taxon>Fungi</taxon>
        <taxon>Dikarya</taxon>
        <taxon>Ascomycota</taxon>
        <taxon>Pezizomycotina</taxon>
        <taxon>Sordariomycetes</taxon>
        <taxon>Hypocreomycetidae</taxon>
        <taxon>Microascales</taxon>
        <taxon>Microascaceae</taxon>
        <taxon>Scedosporium</taxon>
    </lineage>
</organism>
<evidence type="ECO:0000256" key="4">
    <source>
        <dbReference type="SAM" id="MobiDB-lite"/>
    </source>
</evidence>
<evidence type="ECO:0008006" key="10">
    <source>
        <dbReference type="Google" id="ProtNLM"/>
    </source>
</evidence>
<feature type="compositionally biased region" description="Polar residues" evidence="4">
    <location>
        <begin position="24"/>
        <end position="36"/>
    </location>
</feature>
<keyword evidence="5" id="KW-0472">Membrane</keyword>
<feature type="domain" description="Helicase C-terminal" evidence="7">
    <location>
        <begin position="911"/>
        <end position="1074"/>
    </location>
</feature>
<feature type="compositionally biased region" description="Basic and acidic residues" evidence="4">
    <location>
        <begin position="702"/>
        <end position="714"/>
    </location>
</feature>
<keyword evidence="5" id="KW-1133">Transmembrane helix</keyword>
<gene>
    <name evidence="8" type="ORF">SAPIO_CDS10903</name>
</gene>
<proteinExistence type="predicted"/>
<reference evidence="8 9" key="1">
    <citation type="journal article" date="2014" name="Genome Announc.">
        <title>Draft genome sequence of the pathogenic fungus Scedosporium apiospermum.</title>
        <authorList>
            <person name="Vandeputte P."/>
            <person name="Ghamrawi S."/>
            <person name="Rechenmann M."/>
            <person name="Iltis A."/>
            <person name="Giraud S."/>
            <person name="Fleury M."/>
            <person name="Thornton C."/>
            <person name="Delhaes L."/>
            <person name="Meyer W."/>
            <person name="Papon N."/>
            <person name="Bouchara J.P."/>
        </authorList>
    </citation>
    <scope>NUCLEOTIDE SEQUENCE [LARGE SCALE GENOMIC DNA]</scope>
    <source>
        <strain evidence="8 9">IHEM 14462</strain>
    </source>
</reference>
<dbReference type="PANTHER" id="PTHR45626">
    <property type="entry name" value="TRANSCRIPTION TERMINATION FACTOR 2-RELATED"/>
    <property type="match status" value="1"/>
</dbReference>
<keyword evidence="2" id="KW-0378">Hydrolase</keyword>
<dbReference type="KEGG" id="sapo:SAPIO_CDS10903"/>
<feature type="region of interest" description="Disordered" evidence="4">
    <location>
        <begin position="1092"/>
        <end position="1121"/>
    </location>
</feature>